<dbReference type="Proteomes" id="UP000199034">
    <property type="component" value="Unassembled WGS sequence"/>
</dbReference>
<dbReference type="EMBL" id="FMZM01000012">
    <property type="protein sequence ID" value="SDD94716.1"/>
    <property type="molecule type" value="Genomic_DNA"/>
</dbReference>
<protein>
    <recommendedName>
        <fullName evidence="3">Histidine kinase</fullName>
    </recommendedName>
</protein>
<gene>
    <name evidence="1" type="ORF">SAMN05421872_112188</name>
</gene>
<evidence type="ECO:0000313" key="1">
    <source>
        <dbReference type="EMBL" id="SDD94716.1"/>
    </source>
</evidence>
<reference evidence="1 2" key="1">
    <citation type="submission" date="2016-10" db="EMBL/GenBank/DDBJ databases">
        <authorList>
            <person name="de Groot N.N."/>
        </authorList>
    </citation>
    <scope>NUCLEOTIDE SEQUENCE [LARGE SCALE GENOMIC DNA]</scope>
    <source>
        <strain evidence="1 2">CGMCC 4.6858</strain>
    </source>
</reference>
<name>A0A1G6YYS4_9ACTN</name>
<evidence type="ECO:0008006" key="3">
    <source>
        <dbReference type="Google" id="ProtNLM"/>
    </source>
</evidence>
<evidence type="ECO:0000313" key="2">
    <source>
        <dbReference type="Proteomes" id="UP000199034"/>
    </source>
</evidence>
<keyword evidence="2" id="KW-1185">Reference proteome</keyword>
<organism evidence="1 2">
    <name type="scientific">Nocardioides lianchengensis</name>
    <dbReference type="NCBI Taxonomy" id="1045774"/>
    <lineage>
        <taxon>Bacteria</taxon>
        <taxon>Bacillati</taxon>
        <taxon>Actinomycetota</taxon>
        <taxon>Actinomycetes</taxon>
        <taxon>Propionibacteriales</taxon>
        <taxon>Nocardioidaceae</taxon>
        <taxon>Nocardioides</taxon>
    </lineage>
</organism>
<sequence length="78" mass="8288">MRDTELTAIDGGINEVAQHACHALLALGDLRYSPDPAMRLAYRQVHDLIGDLGALRITVSCMPVNQDGSGSGPDRLTG</sequence>
<accession>A0A1G6YYS4</accession>
<proteinExistence type="predicted"/>
<dbReference type="AlphaFoldDB" id="A0A1G6YYS4"/>
<dbReference type="RefSeq" id="WP_090860195.1">
    <property type="nucleotide sequence ID" value="NZ_FMZM01000012.1"/>
</dbReference>